<dbReference type="SUPFAM" id="SSF52317">
    <property type="entry name" value="Class I glutamine amidotransferase-like"/>
    <property type="match status" value="1"/>
</dbReference>
<reference evidence="2" key="2">
    <citation type="submission" date="2021-04" db="EMBL/GenBank/DDBJ databases">
        <authorList>
            <person name="Gilroy R."/>
        </authorList>
    </citation>
    <scope>NUCLEOTIDE SEQUENCE</scope>
    <source>
        <strain evidence="2">ChiGjej1B1-98</strain>
    </source>
</reference>
<sequence length="203" mass="21639">MTIVNRVDVLLFDGFELLDAFGPVELFSLADGFECVFHAVTPGPVRSSQGVEVVAPNRLSALRDPDILLVPGGKGTRWLVSNGDFLDELVRVAALASMVTSVCTGSALLAAAGILDGHRATSNKMAFEWATSFGEEIDWDARSRWVEDGRVWTSSGISAGIDMAYALIRNLAGDTVAAEAARRGELIVQTNADADPFVADDHS</sequence>
<protein>
    <submittedName>
        <fullName evidence="2">DJ-1/PfpI family protein</fullName>
    </submittedName>
</protein>
<dbReference type="CDD" id="cd03139">
    <property type="entry name" value="GATase1_PfpI_2"/>
    <property type="match status" value="1"/>
</dbReference>
<dbReference type="InterPro" id="IPR052158">
    <property type="entry name" value="INH-QAR"/>
</dbReference>
<gene>
    <name evidence="2" type="ORF">H9830_14565</name>
</gene>
<dbReference type="Gene3D" id="3.40.50.880">
    <property type="match status" value="1"/>
</dbReference>
<comment type="caution">
    <text evidence="2">The sequence shown here is derived from an EMBL/GenBank/DDBJ whole genome shotgun (WGS) entry which is preliminary data.</text>
</comment>
<dbReference type="PANTHER" id="PTHR43130">
    <property type="entry name" value="ARAC-FAMILY TRANSCRIPTIONAL REGULATOR"/>
    <property type="match status" value="1"/>
</dbReference>
<dbReference type="PANTHER" id="PTHR43130:SF15">
    <property type="entry name" value="THIJ_PFPI FAMILY PROTEIN (AFU_ORTHOLOGUE AFUA_5G14240)"/>
    <property type="match status" value="1"/>
</dbReference>
<proteinExistence type="predicted"/>
<feature type="domain" description="DJ-1/PfpI" evidence="1">
    <location>
        <begin position="6"/>
        <end position="169"/>
    </location>
</feature>
<dbReference type="InterPro" id="IPR029062">
    <property type="entry name" value="Class_I_gatase-like"/>
</dbReference>
<name>A0A9D1YX62_9MICO</name>
<dbReference type="EMBL" id="DXDC01000444">
    <property type="protein sequence ID" value="HIY67484.1"/>
    <property type="molecule type" value="Genomic_DNA"/>
</dbReference>
<reference evidence="2" key="1">
    <citation type="journal article" date="2021" name="PeerJ">
        <title>Extensive microbial diversity within the chicken gut microbiome revealed by metagenomics and culture.</title>
        <authorList>
            <person name="Gilroy R."/>
            <person name="Ravi A."/>
            <person name="Getino M."/>
            <person name="Pursley I."/>
            <person name="Horton D.L."/>
            <person name="Alikhan N.F."/>
            <person name="Baker D."/>
            <person name="Gharbi K."/>
            <person name="Hall N."/>
            <person name="Watson M."/>
            <person name="Adriaenssens E.M."/>
            <person name="Foster-Nyarko E."/>
            <person name="Jarju S."/>
            <person name="Secka A."/>
            <person name="Antonio M."/>
            <person name="Oren A."/>
            <person name="Chaudhuri R.R."/>
            <person name="La Ragione R."/>
            <person name="Hildebrand F."/>
            <person name="Pallen M.J."/>
        </authorList>
    </citation>
    <scope>NUCLEOTIDE SEQUENCE</scope>
    <source>
        <strain evidence="2">ChiGjej1B1-98</strain>
    </source>
</reference>
<dbReference type="Proteomes" id="UP000824005">
    <property type="component" value="Unassembled WGS sequence"/>
</dbReference>
<organism evidence="2 3">
    <name type="scientific">Candidatus Agrococcus pullicola</name>
    <dbReference type="NCBI Taxonomy" id="2838429"/>
    <lineage>
        <taxon>Bacteria</taxon>
        <taxon>Bacillati</taxon>
        <taxon>Actinomycetota</taxon>
        <taxon>Actinomycetes</taxon>
        <taxon>Micrococcales</taxon>
        <taxon>Microbacteriaceae</taxon>
        <taxon>Agrococcus</taxon>
    </lineage>
</organism>
<accession>A0A9D1YX62</accession>
<dbReference type="Pfam" id="PF01965">
    <property type="entry name" value="DJ-1_PfpI"/>
    <property type="match status" value="1"/>
</dbReference>
<evidence type="ECO:0000313" key="2">
    <source>
        <dbReference type="EMBL" id="HIY67484.1"/>
    </source>
</evidence>
<dbReference type="AlphaFoldDB" id="A0A9D1YX62"/>
<evidence type="ECO:0000313" key="3">
    <source>
        <dbReference type="Proteomes" id="UP000824005"/>
    </source>
</evidence>
<dbReference type="InterPro" id="IPR002818">
    <property type="entry name" value="DJ-1/PfpI"/>
</dbReference>
<evidence type="ECO:0000259" key="1">
    <source>
        <dbReference type="Pfam" id="PF01965"/>
    </source>
</evidence>